<evidence type="ECO:0000256" key="3">
    <source>
        <dbReference type="ARBA" id="ARBA00022723"/>
    </source>
</evidence>
<dbReference type="OMA" id="ATLWPQV"/>
<sequence length="481" mass="52972">MDIFGFPEPVVGLDFCNVTIAYTHLGWGDTVNVISYLPLVENWNTKFAANGGGGFMTGGEEMALFTMVPALVDGFAVSTTDGGHRISVQEGMALTSTWAHSSPGNVNWPLLVDFAHVALHDMATIGKAVTEAFYQVAPRYSYFFGGSTGGRQGYQLAQRYLKDFDGILALFPAINWAKFLFSNIWPVFVMNQMNAYPPKCQFDAIREAAIAACDELDGFKDGIISRPGLCRFDPHTVVGRSFHCNDIKSTISSEAATIARAAWDGPRSSSGEFQWYGFGMDADLTEPLGGPIHTSCNSAGVCSASPFVISDVWARYWVLKQPDFEMTKLTHEEWDDIFRGSVNEYESVIGTSDPDLARFRNAGGKMITWHGTGDAAIPSNGSSDYYDRVLHLDPNAQDYYRLFMIPGSTHAIMNQIVPSRDTMFKAIQDWVEKGVAPDTMPSEGPSPKSPNVRIKRDFCMYPRVQHYQGGDGTKADSFICV</sequence>
<dbReference type="EC" id="3.1.1.-" evidence="8"/>
<keyword evidence="4" id="KW-0732">Signal</keyword>
<dbReference type="PANTHER" id="PTHR33938">
    <property type="entry name" value="FERULOYL ESTERASE B-RELATED"/>
    <property type="match status" value="1"/>
</dbReference>
<evidence type="ECO:0000256" key="2">
    <source>
        <dbReference type="ARBA" id="ARBA00022487"/>
    </source>
</evidence>
<dbReference type="Proteomes" id="UP000054516">
    <property type="component" value="Unassembled WGS sequence"/>
</dbReference>
<evidence type="ECO:0000256" key="5">
    <source>
        <dbReference type="ARBA" id="ARBA00022801"/>
    </source>
</evidence>
<keyword evidence="3" id="KW-0479">Metal-binding</keyword>
<reference evidence="9" key="1">
    <citation type="submission" date="2016-03" db="EMBL/GenBank/DDBJ databases">
        <title>Draft genome sequence of Rosellinia necatrix.</title>
        <authorList>
            <person name="Kanematsu S."/>
        </authorList>
    </citation>
    <scope>NUCLEOTIDE SEQUENCE [LARGE SCALE GENOMIC DNA]</scope>
    <source>
        <strain evidence="9">W97</strain>
    </source>
</reference>
<dbReference type="PANTHER" id="PTHR33938:SF8">
    <property type="entry name" value="CARBOXYLIC ESTER HYDROLASE"/>
    <property type="match status" value="1"/>
</dbReference>
<dbReference type="InterPro" id="IPR011118">
    <property type="entry name" value="Tannase/feruloyl_esterase"/>
</dbReference>
<dbReference type="Pfam" id="PF07519">
    <property type="entry name" value="Tannase"/>
    <property type="match status" value="1"/>
</dbReference>
<evidence type="ECO:0000256" key="6">
    <source>
        <dbReference type="ARBA" id="ARBA00022837"/>
    </source>
</evidence>
<evidence type="ECO:0000256" key="4">
    <source>
        <dbReference type="ARBA" id="ARBA00022729"/>
    </source>
</evidence>
<organism evidence="9">
    <name type="scientific">Rosellinia necatrix</name>
    <name type="common">White root-rot fungus</name>
    <dbReference type="NCBI Taxonomy" id="77044"/>
    <lineage>
        <taxon>Eukaryota</taxon>
        <taxon>Fungi</taxon>
        <taxon>Dikarya</taxon>
        <taxon>Ascomycota</taxon>
        <taxon>Pezizomycotina</taxon>
        <taxon>Sordariomycetes</taxon>
        <taxon>Xylariomycetidae</taxon>
        <taxon>Xylariales</taxon>
        <taxon>Xylariaceae</taxon>
        <taxon>Rosellinia</taxon>
    </lineage>
</organism>
<dbReference type="OrthoDB" id="3039123at2759"/>
<evidence type="ECO:0000256" key="7">
    <source>
        <dbReference type="ARBA" id="ARBA00023157"/>
    </source>
</evidence>
<dbReference type="InterPro" id="IPR029058">
    <property type="entry name" value="AB_hydrolase_fold"/>
</dbReference>
<proteinExistence type="inferred from homology"/>
<dbReference type="Gene3D" id="3.40.50.1820">
    <property type="entry name" value="alpha/beta hydrolase"/>
    <property type="match status" value="1"/>
</dbReference>
<dbReference type="GO" id="GO:0030600">
    <property type="term" value="F:feruloyl esterase activity"/>
    <property type="evidence" value="ECO:0007669"/>
    <property type="project" value="UniProtKB-ARBA"/>
</dbReference>
<dbReference type="GO" id="GO:0046872">
    <property type="term" value="F:metal ion binding"/>
    <property type="evidence" value="ECO:0007669"/>
    <property type="project" value="UniProtKB-KW"/>
</dbReference>
<accession>A0A1W2TVK5</accession>
<keyword evidence="7" id="KW-1015">Disulfide bond</keyword>
<comment type="similarity">
    <text evidence="1 8">Belongs to the tannase family.</text>
</comment>
<keyword evidence="2" id="KW-0719">Serine esterase</keyword>
<dbReference type="EMBL" id="DF977538">
    <property type="protein sequence ID" value="GAP92679.2"/>
    <property type="molecule type" value="Genomic_DNA"/>
</dbReference>
<dbReference type="STRING" id="77044.A0A1W2TVK5"/>
<keyword evidence="6" id="KW-0106">Calcium</keyword>
<evidence type="ECO:0000313" key="9">
    <source>
        <dbReference type="EMBL" id="GAP92679.2"/>
    </source>
</evidence>
<keyword evidence="10" id="KW-1185">Reference proteome</keyword>
<dbReference type="SUPFAM" id="SSF53474">
    <property type="entry name" value="alpha/beta-Hydrolases"/>
    <property type="match status" value="1"/>
</dbReference>
<gene>
    <name evidence="9" type="ORF">SAMD00023353_9300010</name>
</gene>
<protein>
    <recommendedName>
        <fullName evidence="8">Carboxylic ester hydrolase</fullName>
        <ecNumber evidence="8">3.1.1.-</ecNumber>
    </recommendedName>
</protein>
<dbReference type="AlphaFoldDB" id="A0A1W2TVK5"/>
<name>A0A1W2TVK5_ROSNE</name>
<evidence type="ECO:0000313" key="10">
    <source>
        <dbReference type="Proteomes" id="UP000054516"/>
    </source>
</evidence>
<evidence type="ECO:0000256" key="8">
    <source>
        <dbReference type="RuleBase" id="RU361238"/>
    </source>
</evidence>
<evidence type="ECO:0000256" key="1">
    <source>
        <dbReference type="ARBA" id="ARBA00006249"/>
    </source>
</evidence>
<keyword evidence="5 8" id="KW-0378">Hydrolase</keyword>